<keyword evidence="1" id="KW-0732">Signal</keyword>
<evidence type="ECO:0000313" key="2">
    <source>
        <dbReference type="EMBL" id="AMA98183.1"/>
    </source>
</evidence>
<dbReference type="InterPro" id="IPR036682">
    <property type="entry name" value="OS_D_A10/PebIII_sf"/>
</dbReference>
<dbReference type="InterPro" id="IPR005055">
    <property type="entry name" value="A10/PebIII"/>
</dbReference>
<dbReference type="Gene3D" id="1.10.2080.10">
    <property type="entry name" value="Insect odorant-binding protein A10/Ejaculatory bulb-specific protein 3"/>
    <property type="match status" value="1"/>
</dbReference>
<protein>
    <submittedName>
        <fullName evidence="2">Chemosensory protein</fullName>
    </submittedName>
</protein>
<name>A0A0X8DBJ5_BLAGE</name>
<feature type="signal peptide" evidence="1">
    <location>
        <begin position="1"/>
        <end position="35"/>
    </location>
</feature>
<feature type="chain" id="PRO_5007065574" evidence="1">
    <location>
        <begin position="36"/>
        <end position="137"/>
    </location>
</feature>
<proteinExistence type="evidence at transcript level"/>
<dbReference type="AlphaFoldDB" id="A0A0X8DBJ5"/>
<evidence type="ECO:0000256" key="1">
    <source>
        <dbReference type="SAM" id="SignalP"/>
    </source>
</evidence>
<dbReference type="EMBL" id="KT381692">
    <property type="protein sequence ID" value="AMA98183.1"/>
    <property type="molecule type" value="mRNA"/>
</dbReference>
<sequence length="137" mass="15392">MEVARLHRASVLNGRNMKTLFALFALALVATVASALSSEELDKLDIDGLLADPEKVKKFAECALTDVCTDLSRNLRDFLVNALETKCAECTDVQKAHIRKAALYFIKEKNDVWQKFVAKYDPKGEHKEGFKKFLEGN</sequence>
<accession>A0A0X8DBJ5</accession>
<dbReference type="Pfam" id="PF03392">
    <property type="entry name" value="OS-D"/>
    <property type="match status" value="1"/>
</dbReference>
<dbReference type="PANTHER" id="PTHR11257">
    <property type="entry name" value="CHEMOSENSORY PROTEIN-RELATED"/>
    <property type="match status" value="1"/>
</dbReference>
<dbReference type="SUPFAM" id="SSF100910">
    <property type="entry name" value="Chemosensory protein Csp2"/>
    <property type="match status" value="1"/>
</dbReference>
<organism evidence="2">
    <name type="scientific">Blattella germanica</name>
    <name type="common">German cockroach</name>
    <name type="synonym">Blatta germanica</name>
    <dbReference type="NCBI Taxonomy" id="6973"/>
    <lineage>
        <taxon>Eukaryota</taxon>
        <taxon>Metazoa</taxon>
        <taxon>Ecdysozoa</taxon>
        <taxon>Arthropoda</taxon>
        <taxon>Hexapoda</taxon>
        <taxon>Insecta</taxon>
        <taxon>Pterygota</taxon>
        <taxon>Neoptera</taxon>
        <taxon>Polyneoptera</taxon>
        <taxon>Dictyoptera</taxon>
        <taxon>Blattodea</taxon>
        <taxon>Blaberoidea</taxon>
        <taxon>Blattellidae</taxon>
        <taxon>Blattella</taxon>
    </lineage>
</organism>
<dbReference type="PANTHER" id="PTHR11257:SF12">
    <property type="entry name" value="EJACULATORY BULB-SPECIFIC PROTEIN 3-RELATED"/>
    <property type="match status" value="1"/>
</dbReference>
<reference evidence="2" key="1">
    <citation type="submission" date="2015-08" db="EMBL/GenBank/DDBJ databases">
        <title>Transcriptome-Based Identification and Expression Profiles of Chemosensory Genes in German Cockroach, Blattella germanica.</title>
        <authorList>
            <person name="Niu D.-J."/>
        </authorList>
    </citation>
    <scope>NUCLEOTIDE SEQUENCE</scope>
</reference>